<gene>
    <name evidence="1" type="ORF">NDU88_000569</name>
</gene>
<evidence type="ECO:0000313" key="2">
    <source>
        <dbReference type="Proteomes" id="UP001066276"/>
    </source>
</evidence>
<comment type="caution">
    <text evidence="1">The sequence shown here is derived from an EMBL/GenBank/DDBJ whole genome shotgun (WGS) entry which is preliminary data.</text>
</comment>
<dbReference type="Proteomes" id="UP001066276">
    <property type="component" value="Chromosome 4_2"/>
</dbReference>
<reference evidence="1" key="1">
    <citation type="journal article" date="2022" name="bioRxiv">
        <title>Sequencing and chromosome-scale assembly of the giantPleurodeles waltlgenome.</title>
        <authorList>
            <person name="Brown T."/>
            <person name="Elewa A."/>
            <person name="Iarovenko S."/>
            <person name="Subramanian E."/>
            <person name="Araus A.J."/>
            <person name="Petzold A."/>
            <person name="Susuki M."/>
            <person name="Suzuki K.-i.T."/>
            <person name="Hayashi T."/>
            <person name="Toyoda A."/>
            <person name="Oliveira C."/>
            <person name="Osipova E."/>
            <person name="Leigh N.D."/>
            <person name="Simon A."/>
            <person name="Yun M.H."/>
        </authorList>
    </citation>
    <scope>NUCLEOTIDE SEQUENCE</scope>
    <source>
        <strain evidence="1">20211129_DDA</strain>
        <tissue evidence="1">Liver</tissue>
    </source>
</reference>
<proteinExistence type="predicted"/>
<name>A0AAV7S7C3_PLEWA</name>
<dbReference type="EMBL" id="JANPWB010000008">
    <property type="protein sequence ID" value="KAJ1160067.1"/>
    <property type="molecule type" value="Genomic_DNA"/>
</dbReference>
<dbReference type="AlphaFoldDB" id="A0AAV7S7C3"/>
<protein>
    <submittedName>
        <fullName evidence="1">Uncharacterized protein</fullName>
    </submittedName>
</protein>
<sequence>MSAVQASLESPADTGSLKTIRFCDDRPLEPRLGVSGRATVVARSFGSLERKSNFRFGPRTSIRIRYKSDRLGRKMWQRLDWGRMVREGVRKAHQLFRDASRLLCTADFRKGHGRPGEPLEFQKKLPSTAATLGPREQLKLISPPGWSGVAGVWTGIQILFQPM</sequence>
<evidence type="ECO:0000313" key="1">
    <source>
        <dbReference type="EMBL" id="KAJ1160067.1"/>
    </source>
</evidence>
<organism evidence="1 2">
    <name type="scientific">Pleurodeles waltl</name>
    <name type="common">Iberian ribbed newt</name>
    <dbReference type="NCBI Taxonomy" id="8319"/>
    <lineage>
        <taxon>Eukaryota</taxon>
        <taxon>Metazoa</taxon>
        <taxon>Chordata</taxon>
        <taxon>Craniata</taxon>
        <taxon>Vertebrata</taxon>
        <taxon>Euteleostomi</taxon>
        <taxon>Amphibia</taxon>
        <taxon>Batrachia</taxon>
        <taxon>Caudata</taxon>
        <taxon>Salamandroidea</taxon>
        <taxon>Salamandridae</taxon>
        <taxon>Pleurodelinae</taxon>
        <taxon>Pleurodeles</taxon>
    </lineage>
</organism>
<keyword evidence="2" id="KW-1185">Reference proteome</keyword>
<accession>A0AAV7S7C3</accession>